<dbReference type="Pfam" id="PF07677">
    <property type="entry name" value="A2M_recep"/>
    <property type="match status" value="1"/>
</dbReference>
<protein>
    <submittedName>
        <fullName evidence="2">Pregnancy zone protein</fullName>
    </submittedName>
</protein>
<dbReference type="Gene3D" id="2.60.40.690">
    <property type="entry name" value="Alpha-macroglobulin, receptor-binding domain"/>
    <property type="match status" value="1"/>
</dbReference>
<dbReference type="InterPro" id="IPR050473">
    <property type="entry name" value="A2M/Complement_sys"/>
</dbReference>
<dbReference type="Gene3D" id="2.20.130.20">
    <property type="match status" value="1"/>
</dbReference>
<evidence type="ECO:0000313" key="3">
    <source>
        <dbReference type="Proteomes" id="UP000440578"/>
    </source>
</evidence>
<dbReference type="PANTHER" id="PTHR11412:SF171">
    <property type="entry name" value="PREGNANCY ZONE PROTEIN-LIKE PROTEIN"/>
    <property type="match status" value="1"/>
</dbReference>
<proteinExistence type="predicted"/>
<sequence>MVQSFSKKHNYRGGAARLPAPVMAVAGVEMDSEMAYDEDDDGVFAGETEKDQVRDFFPEAFLFSIETLEETIRPSTAQEGLTPFAEKSIHVQASRGGEEELLDDLDSPVPALAFSKESADASRFAAEGGVSGGGGAAPPQEDQVRDFFPEAFLFSIETLDKTGEFIFQYLAQRSLTDHTQSVAFAAAPPAPEQAFLAASPADVASAAGGGAPPQEDQVRDFFPEAFLFSIETLDAEGVKTVTSEMPDTITSWVGSAICTNSKVYLEVGASDQYEISGEVAMGLCIAAGRTEVKSFPVNFLGLGEVNITVTARAQDGYCDEGNTIAPGSDTVIRPIVVKPEGFPQEVTHSRFICLDKDDDHHTETVNLPVPEGLVPDSQRAYFSVIGDLLGPTFQVGGYQRQLRFRRYDGSFSSYGNEDPQGSMWLTAFVVKAFREASEYIEIDETIINKAKDWILKKQNTTGCFPRFGELIHKELKGGTERGGEAALTAFVMLALKDIATTNELANGFACLEDGLLLPNKTLYSEILLAYTYLNMGQDVKGERLVNKLMSKAKREGDDILYWEGDRDSLFGGSRAVDVEMTAYMALSLMHISGKGNMEEAARAIRWINTQRNSNGGFKSTQDTIVAVEALSEFASRTFASDLATSVSVTAGGETVQRMVDGDNRLLYQESKVPDLTLPGTMNFDVSPPGCVVYQSIFRFSSTLEVPDPAFSLGVAAKKRGRTGYELEVCTSFLRNSGAVDRAILETELPSGYVAVDSTLRDLRRGSAVRSYEIKEGKVIFTLQGVAEDKTCLEFRIIQENEVEQLKPSIVKVHDFYRPEERNIQEYELTPAA</sequence>
<organism evidence="2 3">
    <name type="scientific">Amphibalanus amphitrite</name>
    <name type="common">Striped barnacle</name>
    <name type="synonym">Balanus amphitrite</name>
    <dbReference type="NCBI Taxonomy" id="1232801"/>
    <lineage>
        <taxon>Eukaryota</taxon>
        <taxon>Metazoa</taxon>
        <taxon>Ecdysozoa</taxon>
        <taxon>Arthropoda</taxon>
        <taxon>Crustacea</taxon>
        <taxon>Multicrustacea</taxon>
        <taxon>Cirripedia</taxon>
        <taxon>Thoracica</taxon>
        <taxon>Thoracicalcarea</taxon>
        <taxon>Balanomorpha</taxon>
        <taxon>Balanoidea</taxon>
        <taxon>Balanidae</taxon>
        <taxon>Amphibalaninae</taxon>
        <taxon>Amphibalanus</taxon>
    </lineage>
</organism>
<dbReference type="InterPro" id="IPR036595">
    <property type="entry name" value="A-macroglobulin_rcpt-bd_sf"/>
</dbReference>
<reference evidence="2 3" key="1">
    <citation type="submission" date="2019-07" db="EMBL/GenBank/DDBJ databases">
        <title>Draft genome assembly of a fouling barnacle, Amphibalanus amphitrite (Darwin, 1854): The first reference genome for Thecostraca.</title>
        <authorList>
            <person name="Kim W."/>
        </authorList>
    </citation>
    <scope>NUCLEOTIDE SEQUENCE [LARGE SCALE GENOMIC DNA]</scope>
    <source>
        <strain evidence="2">SNU_AA5</strain>
        <tissue evidence="2">Soma without cirri and trophi</tissue>
    </source>
</reference>
<dbReference type="Proteomes" id="UP000440578">
    <property type="component" value="Unassembled WGS sequence"/>
</dbReference>
<accession>A0A6A4VW51</accession>
<name>A0A6A4VW51_AMPAM</name>
<gene>
    <name evidence="2" type="primary">PZP_0</name>
    <name evidence="2" type="ORF">FJT64_008197</name>
</gene>
<dbReference type="PANTHER" id="PTHR11412">
    <property type="entry name" value="MACROGLOBULIN / COMPLEMENT"/>
    <property type="match status" value="1"/>
</dbReference>
<dbReference type="AlphaFoldDB" id="A0A6A4VW51"/>
<dbReference type="Gene3D" id="2.60.120.1540">
    <property type="match status" value="2"/>
</dbReference>
<dbReference type="SUPFAM" id="SSF48239">
    <property type="entry name" value="Terpenoid cyclases/Protein prenyltransferases"/>
    <property type="match status" value="1"/>
</dbReference>
<dbReference type="SUPFAM" id="SSF49410">
    <property type="entry name" value="Alpha-macroglobulin receptor domain"/>
    <property type="match status" value="1"/>
</dbReference>
<evidence type="ECO:0000313" key="2">
    <source>
        <dbReference type="EMBL" id="KAF0294118.1"/>
    </source>
</evidence>
<keyword evidence="3" id="KW-1185">Reference proteome</keyword>
<dbReference type="Gene3D" id="1.50.10.20">
    <property type="match status" value="2"/>
</dbReference>
<dbReference type="OrthoDB" id="6348147at2759"/>
<evidence type="ECO:0000259" key="1">
    <source>
        <dbReference type="SMART" id="SM01361"/>
    </source>
</evidence>
<comment type="caution">
    <text evidence="2">The sequence shown here is derived from an EMBL/GenBank/DDBJ whole genome shotgun (WGS) entry which is preliminary data.</text>
</comment>
<feature type="domain" description="Alpha-macroglobulin receptor-binding" evidence="1">
    <location>
        <begin position="742"/>
        <end position="826"/>
    </location>
</feature>
<dbReference type="InterPro" id="IPR011626">
    <property type="entry name" value="Alpha-macroglobulin_TED"/>
</dbReference>
<dbReference type="EMBL" id="VIIS01001705">
    <property type="protein sequence ID" value="KAF0294118.1"/>
    <property type="molecule type" value="Genomic_DNA"/>
</dbReference>
<dbReference type="SMART" id="SM01361">
    <property type="entry name" value="A2M_recep"/>
    <property type="match status" value="1"/>
</dbReference>
<dbReference type="Pfam" id="PF07678">
    <property type="entry name" value="TED_complement"/>
    <property type="match status" value="1"/>
</dbReference>
<dbReference type="InterPro" id="IPR008930">
    <property type="entry name" value="Terpenoid_cyclase/PrenylTrfase"/>
</dbReference>
<dbReference type="InterPro" id="IPR009048">
    <property type="entry name" value="A-macroglobulin_rcpt-bd"/>
</dbReference>
<dbReference type="GO" id="GO:0005615">
    <property type="term" value="C:extracellular space"/>
    <property type="evidence" value="ECO:0007669"/>
    <property type="project" value="InterPro"/>
</dbReference>